<dbReference type="Proteomes" id="UP001431131">
    <property type="component" value="Unassembled WGS sequence"/>
</dbReference>
<dbReference type="NCBIfam" id="NF041644">
    <property type="entry name" value="CBO0543_fam"/>
    <property type="match status" value="1"/>
</dbReference>
<evidence type="ECO:0000313" key="3">
    <source>
        <dbReference type="Proteomes" id="UP001431131"/>
    </source>
</evidence>
<comment type="caution">
    <text evidence="2">The sequence shown here is derived from an EMBL/GenBank/DDBJ whole genome shotgun (WGS) entry which is preliminary data.</text>
</comment>
<keyword evidence="1" id="KW-0812">Transmembrane</keyword>
<organism evidence="2 3">
    <name type="scientific">Fredinandcohnia quinoae</name>
    <dbReference type="NCBI Taxonomy" id="2918902"/>
    <lineage>
        <taxon>Bacteria</taxon>
        <taxon>Bacillati</taxon>
        <taxon>Bacillota</taxon>
        <taxon>Bacilli</taxon>
        <taxon>Bacillales</taxon>
        <taxon>Bacillaceae</taxon>
        <taxon>Fredinandcohnia</taxon>
    </lineage>
</organism>
<dbReference type="RefSeq" id="WP_240252777.1">
    <property type="nucleotide sequence ID" value="NZ_JAKTTI010000003.1"/>
</dbReference>
<keyword evidence="1" id="KW-1133">Transmembrane helix</keyword>
<accession>A0AAW5DZE6</accession>
<dbReference type="AlphaFoldDB" id="A0AAW5DZE6"/>
<feature type="transmembrane region" description="Helical" evidence="1">
    <location>
        <begin position="93"/>
        <end position="114"/>
    </location>
</feature>
<gene>
    <name evidence="2" type="ORF">MJG50_03565</name>
</gene>
<sequence length="163" mass="19179">MRIEWWILIIVNAMATGILIFTAVKQIRLAAVAFLFKQVITFLFGLLVVEFDMIEYPVRLFSAINRTSFTYEYYAFPAVCALFNVWYPSDRSVLVQLGYYVGYTSVLTAGEVLIEKYTALIDYIHWEWYISWITIFLSFFLVRIFCVWFFHSGENSSSSRNFL</sequence>
<keyword evidence="3" id="KW-1185">Reference proteome</keyword>
<feature type="transmembrane region" description="Helical" evidence="1">
    <location>
        <begin position="30"/>
        <end position="49"/>
    </location>
</feature>
<protein>
    <submittedName>
        <fullName evidence="2">Uncharacterized protein</fullName>
    </submittedName>
</protein>
<feature type="transmembrane region" description="Helical" evidence="1">
    <location>
        <begin position="126"/>
        <end position="150"/>
    </location>
</feature>
<dbReference type="EMBL" id="JAKTTI010000003">
    <property type="protein sequence ID" value="MCH1624395.1"/>
    <property type="molecule type" value="Genomic_DNA"/>
</dbReference>
<reference evidence="2" key="1">
    <citation type="submission" date="2022-02" db="EMBL/GenBank/DDBJ databases">
        <title>Fredinandcohnia quinoae sp. nov. isolated from Chenopodium quinoa seeds.</title>
        <authorList>
            <person name="Saati-Santamaria Z."/>
            <person name="Flores-Felix J.D."/>
            <person name="Igual J.M."/>
            <person name="Velazquez E."/>
            <person name="Garcia-Fraile P."/>
            <person name="Martinez-Molina E."/>
        </authorList>
    </citation>
    <scope>NUCLEOTIDE SEQUENCE</scope>
    <source>
        <strain evidence="2">SECRCQ15</strain>
    </source>
</reference>
<feature type="transmembrane region" description="Helical" evidence="1">
    <location>
        <begin position="70"/>
        <end position="87"/>
    </location>
</feature>
<name>A0AAW5DZE6_9BACI</name>
<dbReference type="InterPro" id="IPR048147">
    <property type="entry name" value="CBO0543-like"/>
</dbReference>
<evidence type="ECO:0000313" key="2">
    <source>
        <dbReference type="EMBL" id="MCH1624395.1"/>
    </source>
</evidence>
<feature type="transmembrane region" description="Helical" evidence="1">
    <location>
        <begin position="5"/>
        <end position="24"/>
    </location>
</feature>
<evidence type="ECO:0000256" key="1">
    <source>
        <dbReference type="SAM" id="Phobius"/>
    </source>
</evidence>
<proteinExistence type="predicted"/>
<keyword evidence="1" id="KW-0472">Membrane</keyword>